<accession>A0A067SVT5</accession>
<reference evidence="2" key="1">
    <citation type="journal article" date="2014" name="Proc. Natl. Acad. Sci. U.S.A.">
        <title>Extensive sampling of basidiomycete genomes demonstrates inadequacy of the white-rot/brown-rot paradigm for wood decay fungi.</title>
        <authorList>
            <person name="Riley R."/>
            <person name="Salamov A.A."/>
            <person name="Brown D.W."/>
            <person name="Nagy L.G."/>
            <person name="Floudas D."/>
            <person name="Held B.W."/>
            <person name="Levasseur A."/>
            <person name="Lombard V."/>
            <person name="Morin E."/>
            <person name="Otillar R."/>
            <person name="Lindquist E.A."/>
            <person name="Sun H."/>
            <person name="LaButti K.M."/>
            <person name="Schmutz J."/>
            <person name="Jabbour D."/>
            <person name="Luo H."/>
            <person name="Baker S.E."/>
            <person name="Pisabarro A.G."/>
            <person name="Walton J.D."/>
            <person name="Blanchette R.A."/>
            <person name="Henrissat B."/>
            <person name="Martin F."/>
            <person name="Cullen D."/>
            <person name="Hibbett D.S."/>
            <person name="Grigoriev I.V."/>
        </authorList>
    </citation>
    <scope>NUCLEOTIDE SEQUENCE [LARGE SCALE GENOMIC DNA]</scope>
    <source>
        <strain evidence="2">CBS 339.88</strain>
    </source>
</reference>
<dbReference type="AlphaFoldDB" id="A0A067SVT5"/>
<gene>
    <name evidence="1" type="ORF">GALMADRAFT_71232</name>
</gene>
<sequence length="272" mass="30203">HGASVKAESVSRAYWGYSIATSNVPRERDLDIIRGCVHDFFPDDLGDKIWVGLPALKSYLRVLDVPTYQPNQAGPTLPDHVRQAMYGSALTDLLHLDGPVRLVRNSKSSTTSTAYFNIWDSKSGYRARSLIGRTFMLGPNVLTIKESNRQAGVPQCQRCWKWGHVIQACKAQALRCPICSGPHAEEQHRDHAACCKGSLKSNPPIPATPAGEPCPHHHKCSNCKKEHSATSNKCMFWGLRFDRPAIEALYKKVRERVVVRRPSTPSNPPALA</sequence>
<evidence type="ECO:0000313" key="2">
    <source>
        <dbReference type="Proteomes" id="UP000027222"/>
    </source>
</evidence>
<dbReference type="OrthoDB" id="3067824at2759"/>
<proteinExistence type="predicted"/>
<protein>
    <submittedName>
        <fullName evidence="1">Uncharacterized protein</fullName>
    </submittedName>
</protein>
<dbReference type="HOGENOM" id="CLU_059013_1_0_1"/>
<keyword evidence="2" id="KW-1185">Reference proteome</keyword>
<evidence type="ECO:0000313" key="1">
    <source>
        <dbReference type="EMBL" id="KDR74187.1"/>
    </source>
</evidence>
<name>A0A067SVT5_GALM3</name>
<dbReference type="Proteomes" id="UP000027222">
    <property type="component" value="Unassembled WGS sequence"/>
</dbReference>
<organism evidence="1 2">
    <name type="scientific">Galerina marginata (strain CBS 339.88)</name>
    <dbReference type="NCBI Taxonomy" id="685588"/>
    <lineage>
        <taxon>Eukaryota</taxon>
        <taxon>Fungi</taxon>
        <taxon>Dikarya</taxon>
        <taxon>Basidiomycota</taxon>
        <taxon>Agaricomycotina</taxon>
        <taxon>Agaricomycetes</taxon>
        <taxon>Agaricomycetidae</taxon>
        <taxon>Agaricales</taxon>
        <taxon>Agaricineae</taxon>
        <taxon>Strophariaceae</taxon>
        <taxon>Galerina</taxon>
    </lineage>
</organism>
<dbReference type="EMBL" id="KL142384">
    <property type="protein sequence ID" value="KDR74187.1"/>
    <property type="molecule type" value="Genomic_DNA"/>
</dbReference>
<feature type="non-terminal residue" evidence="1">
    <location>
        <position position="1"/>
    </location>
</feature>